<dbReference type="NCBIfam" id="TIGR03848">
    <property type="entry name" value="MSMEG_4193"/>
    <property type="match status" value="1"/>
</dbReference>
<evidence type="ECO:0000313" key="4">
    <source>
        <dbReference type="EMBL" id="MBK7272505.1"/>
    </source>
</evidence>
<dbReference type="PANTHER" id="PTHR48100:SF2">
    <property type="entry name" value="CONSERVED PROTEIN"/>
    <property type="match status" value="1"/>
</dbReference>
<accession>A0A935II33</accession>
<dbReference type="Pfam" id="PF00300">
    <property type="entry name" value="His_Phos_1"/>
    <property type="match status" value="1"/>
</dbReference>
<feature type="active site" description="Proton donor/acceptor" evidence="1">
    <location>
        <position position="100"/>
    </location>
</feature>
<dbReference type="InterPro" id="IPR029033">
    <property type="entry name" value="His_PPase_superfam"/>
</dbReference>
<comment type="caution">
    <text evidence="4">The sequence shown here is derived from an EMBL/GenBank/DDBJ whole genome shotgun (WGS) entry which is preliminary data.</text>
</comment>
<proteinExistence type="predicted"/>
<dbReference type="CDD" id="cd07067">
    <property type="entry name" value="HP_PGM_like"/>
    <property type="match status" value="1"/>
</dbReference>
<feature type="binding site" evidence="2">
    <location>
        <begin position="100"/>
        <end position="103"/>
    </location>
    <ligand>
        <name>substrate</name>
    </ligand>
</feature>
<sequence>MPTVLLVRHGRTTANASGVLAGWLPGVNLDEVGREQADAVGRRLREAGLAPVRLVSSPLPRCVETAERILAFGEAQADADAEAGTEAGGIPLDVDERLGECRYGAWTGRPLAELAKEPLWRVVQDHPSAAAFPPGEGESAGMPGESIAAMSARAVAAIREIDAQVAAAHGPEAIWVAVSHGDVIKAILADAAGTHLDLFQRIVVDPASVSVVRFTSTRPFVVRTNDIGGSLAGLVPPAAAASGDAAVGGGAGADAGPGGGAVDEPVSASS</sequence>
<feature type="compositionally biased region" description="Gly residues" evidence="3">
    <location>
        <begin position="246"/>
        <end position="261"/>
    </location>
</feature>
<dbReference type="SUPFAM" id="SSF53254">
    <property type="entry name" value="Phosphoglycerate mutase-like"/>
    <property type="match status" value="1"/>
</dbReference>
<feature type="binding site" evidence="2">
    <location>
        <begin position="8"/>
        <end position="15"/>
    </location>
    <ligand>
        <name>substrate</name>
    </ligand>
</feature>
<dbReference type="Proteomes" id="UP000726105">
    <property type="component" value="Unassembled WGS sequence"/>
</dbReference>
<dbReference type="Gene3D" id="3.40.50.1240">
    <property type="entry name" value="Phosphoglycerate mutase-like"/>
    <property type="match status" value="1"/>
</dbReference>
<dbReference type="InterPro" id="IPR050275">
    <property type="entry name" value="PGM_Phosphatase"/>
</dbReference>
<dbReference type="GO" id="GO:0016791">
    <property type="term" value="F:phosphatase activity"/>
    <property type="evidence" value="ECO:0007669"/>
    <property type="project" value="TreeGrafter"/>
</dbReference>
<dbReference type="PANTHER" id="PTHR48100">
    <property type="entry name" value="BROAD-SPECIFICITY PHOSPHATASE YOR283W-RELATED"/>
    <property type="match status" value="1"/>
</dbReference>
<organism evidence="4 5">
    <name type="scientific">Candidatus Phosphoribacter hodrii</name>
    <dbReference type="NCBI Taxonomy" id="2953743"/>
    <lineage>
        <taxon>Bacteria</taxon>
        <taxon>Bacillati</taxon>
        <taxon>Actinomycetota</taxon>
        <taxon>Actinomycetes</taxon>
        <taxon>Micrococcales</taxon>
        <taxon>Dermatophilaceae</taxon>
        <taxon>Candidatus Phosphoribacter</taxon>
    </lineage>
</organism>
<evidence type="ECO:0000256" key="3">
    <source>
        <dbReference type="SAM" id="MobiDB-lite"/>
    </source>
</evidence>
<feature type="active site" description="Tele-phosphohistidine intermediate" evidence="1">
    <location>
        <position position="9"/>
    </location>
</feature>
<dbReference type="EMBL" id="JADJIB010000002">
    <property type="protein sequence ID" value="MBK7272505.1"/>
    <property type="molecule type" value="Genomic_DNA"/>
</dbReference>
<feature type="region of interest" description="Disordered" evidence="3">
    <location>
        <begin position="241"/>
        <end position="270"/>
    </location>
</feature>
<dbReference type="GO" id="GO:0005737">
    <property type="term" value="C:cytoplasm"/>
    <property type="evidence" value="ECO:0007669"/>
    <property type="project" value="TreeGrafter"/>
</dbReference>
<gene>
    <name evidence="4" type="ORF">IPI13_04840</name>
</gene>
<dbReference type="AlphaFoldDB" id="A0A935II33"/>
<dbReference type="InterPro" id="IPR013078">
    <property type="entry name" value="His_Pase_superF_clade-1"/>
</dbReference>
<name>A0A935II33_9MICO</name>
<evidence type="ECO:0000256" key="1">
    <source>
        <dbReference type="PIRSR" id="PIRSR613078-1"/>
    </source>
</evidence>
<dbReference type="SMART" id="SM00855">
    <property type="entry name" value="PGAM"/>
    <property type="match status" value="1"/>
</dbReference>
<reference evidence="4 5" key="1">
    <citation type="submission" date="2020-10" db="EMBL/GenBank/DDBJ databases">
        <title>Connecting structure to function with the recovery of over 1000 high-quality activated sludge metagenome-assembled genomes encoding full-length rRNA genes using long-read sequencing.</title>
        <authorList>
            <person name="Singleton C.M."/>
            <person name="Petriglieri F."/>
            <person name="Kristensen J.M."/>
            <person name="Kirkegaard R.H."/>
            <person name="Michaelsen T.Y."/>
            <person name="Andersen M.H."/>
            <person name="Karst S.M."/>
            <person name="Dueholm M.S."/>
            <person name="Nielsen P.H."/>
            <person name="Albertsen M."/>
        </authorList>
    </citation>
    <scope>NUCLEOTIDE SEQUENCE [LARGE SCALE GENOMIC DNA]</scope>
    <source>
        <strain evidence="4">Ega_18-Q3-R5-49_MAXAC.001</strain>
    </source>
</reference>
<dbReference type="InterPro" id="IPR022492">
    <property type="entry name" value="Phosphomutase_MSMEG4193_put"/>
</dbReference>
<protein>
    <submittedName>
        <fullName evidence="4">MSMEG_4193 family putative phosphomutase</fullName>
    </submittedName>
</protein>
<evidence type="ECO:0000313" key="5">
    <source>
        <dbReference type="Proteomes" id="UP000726105"/>
    </source>
</evidence>
<evidence type="ECO:0000256" key="2">
    <source>
        <dbReference type="PIRSR" id="PIRSR613078-2"/>
    </source>
</evidence>
<feature type="binding site" evidence="2">
    <location>
        <position position="61"/>
    </location>
    <ligand>
        <name>substrate</name>
    </ligand>
</feature>